<comment type="similarity">
    <text evidence="2">Belongs to the acyl-CoA dehydrogenase family.</text>
</comment>
<proteinExistence type="inferred from homology"/>
<evidence type="ECO:0000256" key="4">
    <source>
        <dbReference type="ARBA" id="ARBA00022827"/>
    </source>
</evidence>
<dbReference type="AlphaFoldDB" id="A0A4Y8MTV7"/>
<dbReference type="SUPFAM" id="SSF47203">
    <property type="entry name" value="Acyl-CoA dehydrogenase C-terminal domain-like"/>
    <property type="match status" value="1"/>
</dbReference>
<dbReference type="PANTHER" id="PTHR43884:SF20">
    <property type="entry name" value="ACYL-COA DEHYDROGENASE FADE28"/>
    <property type="match status" value="1"/>
</dbReference>
<dbReference type="SUPFAM" id="SSF56645">
    <property type="entry name" value="Acyl-CoA dehydrogenase NM domain-like"/>
    <property type="match status" value="1"/>
</dbReference>
<keyword evidence="5" id="KW-0560">Oxidoreductase</keyword>
<evidence type="ECO:0000259" key="6">
    <source>
        <dbReference type="Pfam" id="PF00441"/>
    </source>
</evidence>
<dbReference type="InterPro" id="IPR013786">
    <property type="entry name" value="AcylCoA_DH/ox_N"/>
</dbReference>
<keyword evidence="3" id="KW-0285">Flavoprotein</keyword>
<gene>
    <name evidence="8" type="ORF">E2553_29585</name>
</gene>
<dbReference type="RefSeq" id="WP_134463379.1">
    <property type="nucleotide sequence ID" value="NZ_JBHMFL010000132.1"/>
</dbReference>
<comment type="caution">
    <text evidence="8">The sequence shown here is derived from an EMBL/GenBank/DDBJ whole genome shotgun (WGS) entry which is preliminary data.</text>
</comment>
<dbReference type="GO" id="GO:0050660">
    <property type="term" value="F:flavin adenine dinucleotide binding"/>
    <property type="evidence" value="ECO:0007669"/>
    <property type="project" value="InterPro"/>
</dbReference>
<dbReference type="Gene3D" id="1.10.540.10">
    <property type="entry name" value="Acyl-CoA dehydrogenase/oxidase, N-terminal domain"/>
    <property type="match status" value="1"/>
</dbReference>
<accession>A0A4Y8MTV7</accession>
<protein>
    <submittedName>
        <fullName evidence="8">Acyl-CoA dehydrogenase</fullName>
    </submittedName>
</protein>
<comment type="cofactor">
    <cofactor evidence="1">
        <name>FAD</name>
        <dbReference type="ChEBI" id="CHEBI:57692"/>
    </cofactor>
</comment>
<evidence type="ECO:0000259" key="7">
    <source>
        <dbReference type="Pfam" id="PF02771"/>
    </source>
</evidence>
<dbReference type="InterPro" id="IPR037069">
    <property type="entry name" value="AcylCoA_DH/ox_N_sf"/>
</dbReference>
<evidence type="ECO:0000256" key="5">
    <source>
        <dbReference type="ARBA" id="ARBA00023002"/>
    </source>
</evidence>
<dbReference type="PANTHER" id="PTHR43884">
    <property type="entry name" value="ACYL-COA DEHYDROGENASE"/>
    <property type="match status" value="1"/>
</dbReference>
<evidence type="ECO:0000313" key="9">
    <source>
        <dbReference type="Proteomes" id="UP000297385"/>
    </source>
</evidence>
<feature type="domain" description="Acyl-CoA dehydrogenase/oxidase C-terminal" evidence="6">
    <location>
        <begin position="195"/>
        <end position="336"/>
    </location>
</feature>
<feature type="domain" description="Acyl-CoA dehydrogenase/oxidase N-terminal" evidence="7">
    <location>
        <begin position="6"/>
        <end position="117"/>
    </location>
</feature>
<dbReference type="InterPro" id="IPR009100">
    <property type="entry name" value="AcylCoA_DH/oxidase_NM_dom_sf"/>
</dbReference>
<dbReference type="Pfam" id="PF00441">
    <property type="entry name" value="Acyl-CoA_dh_1"/>
    <property type="match status" value="1"/>
</dbReference>
<dbReference type="GeneID" id="97303489"/>
<evidence type="ECO:0000256" key="1">
    <source>
        <dbReference type="ARBA" id="ARBA00001974"/>
    </source>
</evidence>
<evidence type="ECO:0000256" key="2">
    <source>
        <dbReference type="ARBA" id="ARBA00009347"/>
    </source>
</evidence>
<dbReference type="GO" id="GO:0003995">
    <property type="term" value="F:acyl-CoA dehydrogenase activity"/>
    <property type="evidence" value="ECO:0007669"/>
    <property type="project" value="TreeGrafter"/>
</dbReference>
<evidence type="ECO:0000313" key="8">
    <source>
        <dbReference type="EMBL" id="TFE40864.1"/>
    </source>
</evidence>
<dbReference type="InterPro" id="IPR036250">
    <property type="entry name" value="AcylCo_DH-like_C"/>
</dbReference>
<organism evidence="8 9">
    <name type="scientific">Paraburkholderia dipogonis</name>
    <dbReference type="NCBI Taxonomy" id="1211383"/>
    <lineage>
        <taxon>Bacteria</taxon>
        <taxon>Pseudomonadati</taxon>
        <taxon>Pseudomonadota</taxon>
        <taxon>Betaproteobacteria</taxon>
        <taxon>Burkholderiales</taxon>
        <taxon>Burkholderiaceae</taxon>
        <taxon>Paraburkholderia</taxon>
    </lineage>
</organism>
<dbReference type="Proteomes" id="UP000297385">
    <property type="component" value="Unassembled WGS sequence"/>
</dbReference>
<dbReference type="Gene3D" id="1.20.140.10">
    <property type="entry name" value="Butyryl-CoA Dehydrogenase, subunit A, domain 3"/>
    <property type="match status" value="1"/>
</dbReference>
<keyword evidence="4" id="KW-0274">FAD</keyword>
<evidence type="ECO:0000256" key="3">
    <source>
        <dbReference type="ARBA" id="ARBA00022630"/>
    </source>
</evidence>
<dbReference type="Pfam" id="PF02771">
    <property type="entry name" value="Acyl-CoA_dh_N"/>
    <property type="match status" value="1"/>
</dbReference>
<dbReference type="EMBL" id="SNVI01000002">
    <property type="protein sequence ID" value="TFE40864.1"/>
    <property type="molecule type" value="Genomic_DNA"/>
</dbReference>
<name>A0A4Y8MTV7_9BURK</name>
<dbReference type="InterPro" id="IPR009075">
    <property type="entry name" value="AcylCo_DH/oxidase_C"/>
</dbReference>
<sequence>MDFVFNEDQEALVSSVRRFLMTEMTPELIRELWNTPTGRSDSIWNLFAAQGLTALSVPESHDGMGLGEVEWALLAQTYGYFAAPEPLLDTALVSVGMLEALPASERRDALLRDIAAGSARVSIAHPVNPYVSDAHVAQVLLAERDGELHWLTPHACRLTAVESVDPSRRLFEVDWRSSSDTRVASRDEAAPILAGALDRGAFAVAAQLLGLTQRVLDMAIDYSAQRKQFGKPIGSYQALKHLLADVAIRYEFARPVVHRAACAIADNDPQRALYVSHARLAATAAAQLAARHAMQVHGAIGYTWELDLQIFMKRIWALTSSWGDTTFHKARVAAALIDARVPIGPAHTFELESR</sequence>
<reference evidence="8 9" key="1">
    <citation type="submission" date="2019-03" db="EMBL/GenBank/DDBJ databases">
        <title>Complete Genome Sequence of Paraburkholderia dipogonis ICMP 19430T, a Nitrogen-fixing Symbiont of the South African Invasive Legume Dipogon lignosus in New Zealand.</title>
        <authorList>
            <person name="De Meyer S.E."/>
        </authorList>
    </citation>
    <scope>NUCLEOTIDE SEQUENCE [LARGE SCALE GENOMIC DNA]</scope>
    <source>
        <strain evidence="8 9">ICMP 19430</strain>
    </source>
</reference>